<sequence>MHTIHGTTERRCTPYTAQQRDNAHHTLHNRFNDAIYWVVTIDQLEHILLR</sequence>
<keyword evidence="2" id="KW-1185">Reference proteome</keyword>
<dbReference type="Proteomes" id="UP000828390">
    <property type="component" value="Unassembled WGS sequence"/>
</dbReference>
<name>A0A9D4KSI1_DREPO</name>
<reference evidence="1" key="2">
    <citation type="submission" date="2020-11" db="EMBL/GenBank/DDBJ databases">
        <authorList>
            <person name="McCartney M.A."/>
            <person name="Auch B."/>
            <person name="Kono T."/>
            <person name="Mallez S."/>
            <person name="Becker A."/>
            <person name="Gohl D.M."/>
            <person name="Silverstein K.A.T."/>
            <person name="Koren S."/>
            <person name="Bechman K.B."/>
            <person name="Herman A."/>
            <person name="Abrahante J.E."/>
            <person name="Garbe J."/>
        </authorList>
    </citation>
    <scope>NUCLEOTIDE SEQUENCE</scope>
    <source>
        <strain evidence="1">Duluth1</strain>
        <tissue evidence="1">Whole animal</tissue>
    </source>
</reference>
<protein>
    <submittedName>
        <fullName evidence="1">Uncharacterized protein</fullName>
    </submittedName>
</protein>
<accession>A0A9D4KSI1</accession>
<evidence type="ECO:0000313" key="1">
    <source>
        <dbReference type="EMBL" id="KAH3844286.1"/>
    </source>
</evidence>
<proteinExistence type="predicted"/>
<evidence type="ECO:0000313" key="2">
    <source>
        <dbReference type="Proteomes" id="UP000828390"/>
    </source>
</evidence>
<organism evidence="1 2">
    <name type="scientific">Dreissena polymorpha</name>
    <name type="common">Zebra mussel</name>
    <name type="synonym">Mytilus polymorpha</name>
    <dbReference type="NCBI Taxonomy" id="45954"/>
    <lineage>
        <taxon>Eukaryota</taxon>
        <taxon>Metazoa</taxon>
        <taxon>Spiralia</taxon>
        <taxon>Lophotrochozoa</taxon>
        <taxon>Mollusca</taxon>
        <taxon>Bivalvia</taxon>
        <taxon>Autobranchia</taxon>
        <taxon>Heteroconchia</taxon>
        <taxon>Euheterodonta</taxon>
        <taxon>Imparidentia</taxon>
        <taxon>Neoheterodontei</taxon>
        <taxon>Myida</taxon>
        <taxon>Dreissenoidea</taxon>
        <taxon>Dreissenidae</taxon>
        <taxon>Dreissena</taxon>
    </lineage>
</organism>
<dbReference type="EMBL" id="JAIWYP010000003">
    <property type="protein sequence ID" value="KAH3844286.1"/>
    <property type="molecule type" value="Genomic_DNA"/>
</dbReference>
<reference evidence="1" key="1">
    <citation type="journal article" date="2019" name="bioRxiv">
        <title>The Genome of the Zebra Mussel, Dreissena polymorpha: A Resource for Invasive Species Research.</title>
        <authorList>
            <person name="McCartney M.A."/>
            <person name="Auch B."/>
            <person name="Kono T."/>
            <person name="Mallez S."/>
            <person name="Zhang Y."/>
            <person name="Obille A."/>
            <person name="Becker A."/>
            <person name="Abrahante J.E."/>
            <person name="Garbe J."/>
            <person name="Badalamenti J.P."/>
            <person name="Herman A."/>
            <person name="Mangelson H."/>
            <person name="Liachko I."/>
            <person name="Sullivan S."/>
            <person name="Sone E.D."/>
            <person name="Koren S."/>
            <person name="Silverstein K.A.T."/>
            <person name="Beckman K.B."/>
            <person name="Gohl D.M."/>
        </authorList>
    </citation>
    <scope>NUCLEOTIDE SEQUENCE</scope>
    <source>
        <strain evidence="1">Duluth1</strain>
        <tissue evidence="1">Whole animal</tissue>
    </source>
</reference>
<gene>
    <name evidence="1" type="ORF">DPMN_086543</name>
</gene>
<comment type="caution">
    <text evidence="1">The sequence shown here is derived from an EMBL/GenBank/DDBJ whole genome shotgun (WGS) entry which is preliminary data.</text>
</comment>
<dbReference type="AlphaFoldDB" id="A0A9D4KSI1"/>